<keyword evidence="2" id="KW-1185">Reference proteome</keyword>
<accession>A0ACA9KX70</accession>
<protein>
    <submittedName>
        <fullName evidence="1">7755_t:CDS:1</fullName>
    </submittedName>
</protein>
<proteinExistence type="predicted"/>
<evidence type="ECO:0000313" key="1">
    <source>
        <dbReference type="EMBL" id="CAG8498787.1"/>
    </source>
</evidence>
<sequence>MDYKKSNLKLCRRVSALCQVRPIVRTSTPVPVGDPPVLKQRPPNNTNSGSAP</sequence>
<reference evidence="1" key="1">
    <citation type="submission" date="2021-06" db="EMBL/GenBank/DDBJ databases">
        <authorList>
            <person name="Kallberg Y."/>
            <person name="Tangrot J."/>
            <person name="Rosling A."/>
        </authorList>
    </citation>
    <scope>NUCLEOTIDE SEQUENCE</scope>
    <source>
        <strain evidence="1">IL203A</strain>
    </source>
</reference>
<dbReference type="EMBL" id="CAJVPU010002307">
    <property type="protein sequence ID" value="CAG8498787.1"/>
    <property type="molecule type" value="Genomic_DNA"/>
</dbReference>
<name>A0ACA9KX70_9GLOM</name>
<evidence type="ECO:0000313" key="2">
    <source>
        <dbReference type="Proteomes" id="UP000789702"/>
    </source>
</evidence>
<gene>
    <name evidence="1" type="ORF">DHETER_LOCUS2908</name>
</gene>
<dbReference type="Proteomes" id="UP000789702">
    <property type="component" value="Unassembled WGS sequence"/>
</dbReference>
<comment type="caution">
    <text evidence="1">The sequence shown here is derived from an EMBL/GenBank/DDBJ whole genome shotgun (WGS) entry which is preliminary data.</text>
</comment>
<organism evidence="1 2">
    <name type="scientific">Dentiscutata heterogama</name>
    <dbReference type="NCBI Taxonomy" id="1316150"/>
    <lineage>
        <taxon>Eukaryota</taxon>
        <taxon>Fungi</taxon>
        <taxon>Fungi incertae sedis</taxon>
        <taxon>Mucoromycota</taxon>
        <taxon>Glomeromycotina</taxon>
        <taxon>Glomeromycetes</taxon>
        <taxon>Diversisporales</taxon>
        <taxon>Gigasporaceae</taxon>
        <taxon>Dentiscutata</taxon>
    </lineage>
</organism>